<sequence>MDDKKLENEEEFDMNEIIEDKEPEGQEPLQESLHSEPKRDNEKGSLGKDIRDMLIYFAIIIAAVLLIHNFVGQQIEVSGSSMEATLHNEDHLILEKISYETGKPKRFDIIVFRPYSDDKKTYYIKRVIGLPGETVQIIGSDIYINGEILNEDYGNALIEDAGIASEPIQLSNDEYFVLGDNRNNSKDSRNPVVGIVKGKSILGRAWVRIWPVNSFGVLKHQ</sequence>
<dbReference type="NCBIfam" id="TIGR02227">
    <property type="entry name" value="sigpep_I_bact"/>
    <property type="match status" value="1"/>
</dbReference>
<evidence type="ECO:0000256" key="8">
    <source>
        <dbReference type="SAM" id="MobiDB-lite"/>
    </source>
</evidence>
<dbReference type="AlphaFoldDB" id="A0A7I8DNC9"/>
<dbReference type="InterPro" id="IPR019757">
    <property type="entry name" value="Pept_S26A_signal_pept_1_Lys-AS"/>
</dbReference>
<evidence type="ECO:0000256" key="4">
    <source>
        <dbReference type="ARBA" id="ARBA00013208"/>
    </source>
</evidence>
<accession>A0A7I8DNC9</accession>
<dbReference type="GO" id="GO:0006465">
    <property type="term" value="P:signal peptide processing"/>
    <property type="evidence" value="ECO:0007669"/>
    <property type="project" value="InterPro"/>
</dbReference>
<reference evidence="10 11" key="2">
    <citation type="submission" date="2020-08" db="EMBL/GenBank/DDBJ databases">
        <authorList>
            <person name="Ueki A."/>
            <person name="Tonouchi A."/>
        </authorList>
    </citation>
    <scope>NUCLEOTIDE SEQUENCE [LARGE SCALE GENOMIC DNA]</scope>
    <source>
        <strain evidence="10 11">CTTW</strain>
    </source>
</reference>
<evidence type="ECO:0000256" key="6">
    <source>
        <dbReference type="PIRSR" id="PIRSR600223-1"/>
    </source>
</evidence>
<dbReference type="EMBL" id="AP023368">
    <property type="protein sequence ID" value="BCJ99889.1"/>
    <property type="molecule type" value="Genomic_DNA"/>
</dbReference>
<dbReference type="InterPro" id="IPR019758">
    <property type="entry name" value="Pept_S26A_signal_pept_1_CS"/>
</dbReference>
<dbReference type="GO" id="GO:0005886">
    <property type="term" value="C:plasma membrane"/>
    <property type="evidence" value="ECO:0007669"/>
    <property type="project" value="UniProtKB-SubCell"/>
</dbReference>
<dbReference type="PRINTS" id="PR00727">
    <property type="entry name" value="LEADERPTASE"/>
</dbReference>
<dbReference type="GO" id="GO:0004252">
    <property type="term" value="F:serine-type endopeptidase activity"/>
    <property type="evidence" value="ECO:0007669"/>
    <property type="project" value="InterPro"/>
</dbReference>
<comment type="subcellular location">
    <subcellularLocation>
        <location evidence="2">Cell membrane</location>
        <topology evidence="2">Single-pass type II membrane protein</topology>
    </subcellularLocation>
    <subcellularLocation>
        <location evidence="7">Membrane</location>
        <topology evidence="7">Single-pass type II membrane protein</topology>
    </subcellularLocation>
</comment>
<evidence type="ECO:0000259" key="9">
    <source>
        <dbReference type="Pfam" id="PF10502"/>
    </source>
</evidence>
<keyword evidence="7" id="KW-0812">Transmembrane</keyword>
<dbReference type="Pfam" id="PF10502">
    <property type="entry name" value="Peptidase_S26"/>
    <property type="match status" value="1"/>
</dbReference>
<keyword evidence="7" id="KW-0645">Protease</keyword>
<feature type="region of interest" description="Disordered" evidence="8">
    <location>
        <begin position="1"/>
        <end position="44"/>
    </location>
</feature>
<feature type="compositionally biased region" description="Basic and acidic residues" evidence="8">
    <location>
        <begin position="33"/>
        <end position="44"/>
    </location>
</feature>
<comment type="catalytic activity">
    <reaction evidence="1 7">
        <text>Cleavage of hydrophobic, N-terminal signal or leader sequences from secreted and periplasmic proteins.</text>
        <dbReference type="EC" id="3.4.21.89"/>
    </reaction>
</comment>
<reference evidence="10 11" key="1">
    <citation type="submission" date="2020-08" db="EMBL/GenBank/DDBJ databases">
        <title>Draft genome sequencing of an Anaerocolumna strain isolated from anoxic soil subjected to BSD treatment.</title>
        <authorList>
            <person name="Uek A."/>
            <person name="Tonouchi A."/>
        </authorList>
    </citation>
    <scope>NUCLEOTIDE SEQUENCE [LARGE SCALE GENOMIC DNA]</scope>
    <source>
        <strain evidence="10 11">CTTW</strain>
    </source>
</reference>
<feature type="active site" evidence="6">
    <location>
        <position position="125"/>
    </location>
</feature>
<protein>
    <recommendedName>
        <fullName evidence="4 7">Signal peptidase I</fullName>
        <ecNumber evidence="4 7">3.4.21.89</ecNumber>
    </recommendedName>
</protein>
<dbReference type="Gene3D" id="2.10.109.10">
    <property type="entry name" value="Umud Fragment, subunit A"/>
    <property type="match status" value="1"/>
</dbReference>
<evidence type="ECO:0000256" key="3">
    <source>
        <dbReference type="ARBA" id="ARBA00009370"/>
    </source>
</evidence>
<dbReference type="PROSITE" id="PS00761">
    <property type="entry name" value="SPASE_I_3"/>
    <property type="match status" value="1"/>
</dbReference>
<dbReference type="InterPro" id="IPR000223">
    <property type="entry name" value="Pept_S26A_signal_pept_1"/>
</dbReference>
<keyword evidence="5 7" id="KW-0378">Hydrolase</keyword>
<keyword evidence="7" id="KW-1133">Transmembrane helix</keyword>
<dbReference type="Proteomes" id="UP000515703">
    <property type="component" value="Chromosome"/>
</dbReference>
<organism evidence="10 11">
    <name type="scientific">Anaerocolumna chitinilytica</name>
    <dbReference type="NCBI Taxonomy" id="1727145"/>
    <lineage>
        <taxon>Bacteria</taxon>
        <taxon>Bacillati</taxon>
        <taxon>Bacillota</taxon>
        <taxon>Clostridia</taxon>
        <taxon>Lachnospirales</taxon>
        <taxon>Lachnospiraceae</taxon>
        <taxon>Anaerocolumna</taxon>
    </lineage>
</organism>
<dbReference type="GO" id="GO:0009003">
    <property type="term" value="F:signal peptidase activity"/>
    <property type="evidence" value="ECO:0007669"/>
    <property type="project" value="UniProtKB-EC"/>
</dbReference>
<proteinExistence type="inferred from homology"/>
<dbReference type="PROSITE" id="PS00760">
    <property type="entry name" value="SPASE_I_2"/>
    <property type="match status" value="1"/>
</dbReference>
<dbReference type="KEGG" id="acht:bsdcttw_29300"/>
<dbReference type="InterPro" id="IPR019533">
    <property type="entry name" value="Peptidase_S26"/>
</dbReference>
<keyword evidence="11" id="KW-1185">Reference proteome</keyword>
<feature type="active site" evidence="6">
    <location>
        <position position="81"/>
    </location>
</feature>
<evidence type="ECO:0000313" key="11">
    <source>
        <dbReference type="Proteomes" id="UP000515703"/>
    </source>
</evidence>
<dbReference type="CDD" id="cd06530">
    <property type="entry name" value="S26_SPase_I"/>
    <property type="match status" value="1"/>
</dbReference>
<evidence type="ECO:0000313" key="10">
    <source>
        <dbReference type="EMBL" id="BCJ99889.1"/>
    </source>
</evidence>
<evidence type="ECO:0000256" key="1">
    <source>
        <dbReference type="ARBA" id="ARBA00000677"/>
    </source>
</evidence>
<evidence type="ECO:0000256" key="2">
    <source>
        <dbReference type="ARBA" id="ARBA00004401"/>
    </source>
</evidence>
<keyword evidence="7" id="KW-0472">Membrane</keyword>
<evidence type="ECO:0000256" key="7">
    <source>
        <dbReference type="RuleBase" id="RU362042"/>
    </source>
</evidence>
<dbReference type="SUPFAM" id="SSF51306">
    <property type="entry name" value="LexA/Signal peptidase"/>
    <property type="match status" value="1"/>
</dbReference>
<evidence type="ECO:0000256" key="5">
    <source>
        <dbReference type="ARBA" id="ARBA00022801"/>
    </source>
</evidence>
<dbReference type="PANTHER" id="PTHR43390:SF1">
    <property type="entry name" value="CHLOROPLAST PROCESSING PEPTIDASE"/>
    <property type="match status" value="1"/>
</dbReference>
<comment type="similarity">
    <text evidence="3 7">Belongs to the peptidase S26 family.</text>
</comment>
<feature type="domain" description="Peptidase S26" evidence="9">
    <location>
        <begin position="52"/>
        <end position="210"/>
    </location>
</feature>
<name>A0A7I8DNC9_9FIRM</name>
<dbReference type="PANTHER" id="PTHR43390">
    <property type="entry name" value="SIGNAL PEPTIDASE I"/>
    <property type="match status" value="1"/>
</dbReference>
<dbReference type="InterPro" id="IPR036286">
    <property type="entry name" value="LexA/Signal_pep-like_sf"/>
</dbReference>
<feature type="transmembrane region" description="Helical" evidence="7">
    <location>
        <begin position="53"/>
        <end position="71"/>
    </location>
</feature>
<gene>
    <name evidence="10" type="ORF">bsdcttw_29300</name>
</gene>
<feature type="compositionally biased region" description="Acidic residues" evidence="8">
    <location>
        <begin position="8"/>
        <end position="17"/>
    </location>
</feature>
<dbReference type="EC" id="3.4.21.89" evidence="4 7"/>